<dbReference type="KEGG" id="asau:88175598"/>
<keyword evidence="2" id="KW-1185">Reference proteome</keyword>
<dbReference type="GeneID" id="88175598"/>
<dbReference type="RefSeq" id="XP_062879541.1">
    <property type="nucleotide sequence ID" value="XM_063023471.1"/>
</dbReference>
<evidence type="ECO:0000313" key="2">
    <source>
        <dbReference type="Proteomes" id="UP001338582"/>
    </source>
</evidence>
<reference evidence="1 2" key="1">
    <citation type="submission" date="2023-10" db="EMBL/GenBank/DDBJ databases">
        <title>Draft Genome Sequence of Candida saopaulonensis from a very Premature Infant with Sepsis.</title>
        <authorList>
            <person name="Ning Y."/>
            <person name="Dai R."/>
            <person name="Xiao M."/>
            <person name="Xu Y."/>
            <person name="Yan Q."/>
            <person name="Zhang L."/>
        </authorList>
    </citation>
    <scope>NUCLEOTIDE SEQUENCE [LARGE SCALE GENOMIC DNA]</scope>
    <source>
        <strain evidence="1 2">19XY460</strain>
    </source>
</reference>
<dbReference type="AlphaFoldDB" id="A0AAX4HFK8"/>
<organism evidence="1 2">
    <name type="scientific">Australozyma saopauloensis</name>
    <dbReference type="NCBI Taxonomy" id="291208"/>
    <lineage>
        <taxon>Eukaryota</taxon>
        <taxon>Fungi</taxon>
        <taxon>Dikarya</taxon>
        <taxon>Ascomycota</taxon>
        <taxon>Saccharomycotina</taxon>
        <taxon>Pichiomycetes</taxon>
        <taxon>Metschnikowiaceae</taxon>
        <taxon>Australozyma</taxon>
    </lineage>
</organism>
<dbReference type="EMBL" id="CP138898">
    <property type="protein sequence ID" value="WPK27163.1"/>
    <property type="molecule type" value="Genomic_DNA"/>
</dbReference>
<proteinExistence type="predicted"/>
<accession>A0AAX4HFK8</accession>
<evidence type="ECO:0000313" key="1">
    <source>
        <dbReference type="EMBL" id="WPK27163.1"/>
    </source>
</evidence>
<gene>
    <name evidence="1" type="ORF">PUMCH_004538</name>
</gene>
<name>A0AAX4HFK8_9ASCO</name>
<dbReference type="Proteomes" id="UP001338582">
    <property type="component" value="Chromosome 5"/>
</dbReference>
<protein>
    <submittedName>
        <fullName evidence="1">Uncharacterized protein</fullName>
    </submittedName>
</protein>
<sequence length="69" mass="8216">MQKDIREVHSNNMLKEEAKKFKSLFEKKELFPPEVPARVYVNLAVRGFSQDLNGKYFRFNDETLKSYSE</sequence>